<accession>A0A818UJW6</accession>
<dbReference type="EMBL" id="CAJOBB010000523">
    <property type="protein sequence ID" value="CAF3698185.1"/>
    <property type="molecule type" value="Genomic_DNA"/>
</dbReference>
<keyword evidence="1" id="KW-1133">Transmembrane helix</keyword>
<keyword evidence="1" id="KW-0472">Membrane</keyword>
<keyword evidence="1" id="KW-0812">Transmembrane</keyword>
<protein>
    <recommendedName>
        <fullName evidence="2">DUF5672 domain-containing protein</fullName>
    </recommendedName>
</protein>
<reference evidence="3" key="1">
    <citation type="submission" date="2021-02" db="EMBL/GenBank/DDBJ databases">
        <authorList>
            <person name="Nowell W R."/>
        </authorList>
    </citation>
    <scope>NUCLEOTIDE SEQUENCE</scope>
</reference>
<name>A0A818UJW6_9BILA</name>
<evidence type="ECO:0000313" key="3">
    <source>
        <dbReference type="EMBL" id="CAF3698185.1"/>
    </source>
</evidence>
<proteinExistence type="predicted"/>
<dbReference type="InterPro" id="IPR043729">
    <property type="entry name" value="DUF5672"/>
</dbReference>
<evidence type="ECO:0000313" key="4">
    <source>
        <dbReference type="Proteomes" id="UP000663868"/>
    </source>
</evidence>
<sequence>MTRIEQTNHKILRRRLCFLCSCVFIVALTIISGLFGFYFFGGSSTIYSTRPIPTYSPHESRPKPLFLKNRTETTSKQYAVFACSISAPVAAYCFYTPIITFAWRRLGYQAIVIFVGDFKALNGTQPDHIRLAAEWITRFDGIVHYFQCDEAYAIKISQTIRVFIGFLPLPFINDDDFLLTTDSDLLPLRREQYMLRKDYPDGFIVNRWCCGTFKMRNKTYHMFPMGHLHIKRKVWRAMVLESTVHQELVNMTSKQGNQVFKTNEISQVQNKLTNKKKSLLLDEAPLSFVSIAFYLRYEFGEIYDQTMLKGDQSWDMDQKLITMFLLDYWNTTTDGSNLKIDERPLMPRLDRDPTQAWLKMRNFKKYGDSHLTHKIFYKNYCTNSSNKSSLYPGVAVLINNRTDLNIPSRILNVLMHIPNTWPVQIIHSTSNYEYLIQSNDLKPYIDNGRIILTKLFDEKLFSLPNKLFTAIQFYELIPGEKILIFQLDSLFCSNSPHKITDYLQYDYIGAPWGITSKSGMVGNSGFSLRTRSKTIELLTNHPYDLSTNEDLWFASNYHLVNANIPTTEIAATFSVETQYYPKPLGVHMPGNYLNMKDYTNLCIQCPELRMIWPYCQDKEKIPSQEIMNDQQATTMNKTS</sequence>
<evidence type="ECO:0000259" key="2">
    <source>
        <dbReference type="Pfam" id="PF18922"/>
    </source>
</evidence>
<organism evidence="3 4">
    <name type="scientific">Adineta steineri</name>
    <dbReference type="NCBI Taxonomy" id="433720"/>
    <lineage>
        <taxon>Eukaryota</taxon>
        <taxon>Metazoa</taxon>
        <taxon>Spiralia</taxon>
        <taxon>Gnathifera</taxon>
        <taxon>Rotifera</taxon>
        <taxon>Eurotatoria</taxon>
        <taxon>Bdelloidea</taxon>
        <taxon>Adinetida</taxon>
        <taxon>Adinetidae</taxon>
        <taxon>Adineta</taxon>
    </lineage>
</organism>
<dbReference type="Pfam" id="PF18922">
    <property type="entry name" value="DUF5672"/>
    <property type="match status" value="1"/>
</dbReference>
<dbReference type="AlphaFoldDB" id="A0A818UJW6"/>
<comment type="caution">
    <text evidence="3">The sequence shown here is derived from an EMBL/GenBank/DDBJ whole genome shotgun (WGS) entry which is preliminary data.</text>
</comment>
<dbReference type="Proteomes" id="UP000663868">
    <property type="component" value="Unassembled WGS sequence"/>
</dbReference>
<gene>
    <name evidence="3" type="ORF">KXQ929_LOCUS10847</name>
</gene>
<evidence type="ECO:0000256" key="1">
    <source>
        <dbReference type="SAM" id="Phobius"/>
    </source>
</evidence>
<feature type="transmembrane region" description="Helical" evidence="1">
    <location>
        <begin position="16"/>
        <end position="40"/>
    </location>
</feature>
<feature type="domain" description="DUF5672" evidence="2">
    <location>
        <begin position="465"/>
        <end position="587"/>
    </location>
</feature>